<keyword evidence="8 11" id="KW-0408">Iron</keyword>
<evidence type="ECO:0000256" key="4">
    <source>
        <dbReference type="ARBA" id="ARBA00022692"/>
    </source>
</evidence>
<dbReference type="GO" id="GO:0016705">
    <property type="term" value="F:oxidoreductase activity, acting on paired donors, with incorporation or reduction of molecular oxygen"/>
    <property type="evidence" value="ECO:0007669"/>
    <property type="project" value="InterPro"/>
</dbReference>
<gene>
    <name evidence="14" type="ORF">D0Y65_041939</name>
</gene>
<evidence type="ECO:0000256" key="13">
    <source>
        <dbReference type="SAM" id="Phobius"/>
    </source>
</evidence>
<keyword evidence="5 11" id="KW-0479">Metal-binding</keyword>
<dbReference type="CDD" id="cd20642">
    <property type="entry name" value="CYP72"/>
    <property type="match status" value="1"/>
</dbReference>
<dbReference type="PRINTS" id="PR00463">
    <property type="entry name" value="EP450I"/>
</dbReference>
<keyword evidence="4 13" id="KW-0812">Transmembrane</keyword>
<name>A0A445GXV4_GLYSO</name>
<dbReference type="GO" id="GO:0005506">
    <property type="term" value="F:iron ion binding"/>
    <property type="evidence" value="ECO:0007669"/>
    <property type="project" value="InterPro"/>
</dbReference>
<evidence type="ECO:0000256" key="7">
    <source>
        <dbReference type="ARBA" id="ARBA00023002"/>
    </source>
</evidence>
<keyword evidence="15" id="KW-1185">Reference proteome</keyword>
<dbReference type="FunFam" id="1.10.630.10:FF:000029">
    <property type="entry name" value="Cytochrome P450 734A1"/>
    <property type="match status" value="1"/>
</dbReference>
<organism evidence="14 15">
    <name type="scientific">Glycine soja</name>
    <name type="common">Wild soybean</name>
    <dbReference type="NCBI Taxonomy" id="3848"/>
    <lineage>
        <taxon>Eukaryota</taxon>
        <taxon>Viridiplantae</taxon>
        <taxon>Streptophyta</taxon>
        <taxon>Embryophyta</taxon>
        <taxon>Tracheophyta</taxon>
        <taxon>Spermatophyta</taxon>
        <taxon>Magnoliopsida</taxon>
        <taxon>eudicotyledons</taxon>
        <taxon>Gunneridae</taxon>
        <taxon>Pentapetalae</taxon>
        <taxon>rosids</taxon>
        <taxon>fabids</taxon>
        <taxon>Fabales</taxon>
        <taxon>Fabaceae</taxon>
        <taxon>Papilionoideae</taxon>
        <taxon>50 kb inversion clade</taxon>
        <taxon>NPAAA clade</taxon>
        <taxon>indigoferoid/millettioid clade</taxon>
        <taxon>Phaseoleae</taxon>
        <taxon>Glycine</taxon>
        <taxon>Glycine subgen. Soja</taxon>
    </lineage>
</organism>
<evidence type="ECO:0000313" key="14">
    <source>
        <dbReference type="EMBL" id="RZB66081.1"/>
    </source>
</evidence>
<keyword evidence="3 11" id="KW-0349">Heme</keyword>
<dbReference type="Gene3D" id="1.10.630.10">
    <property type="entry name" value="Cytochrome P450"/>
    <property type="match status" value="2"/>
</dbReference>
<keyword evidence="10 13" id="KW-0472">Membrane</keyword>
<evidence type="ECO:0000256" key="8">
    <source>
        <dbReference type="ARBA" id="ARBA00023004"/>
    </source>
</evidence>
<evidence type="ECO:0000256" key="5">
    <source>
        <dbReference type="ARBA" id="ARBA00022723"/>
    </source>
</evidence>
<sequence>MEAAWDNILMLILILALIWVWKKFNSLWLTPKRLEKILREQGLRGSPYRFKVGDTKETLKMQMQAMSKPMNLFSNDIGPRVSPYDHYIVNKHGKNSFIWNGQTPRVTLTDPELIKDVFNKIYDFGKPNMGPNIRSLIPGLAMHEGEKWSKHRKIINPAFNLEKLKNMLPLFIQCCDDLISKWEEMLSSDGSSEIDVWPFVKNLTGDVISRTAFGSSYLEGRRIFQLLKEKTELILKMRGQRTDYTCRLVPKRMKEIDRDIKASLMDIINKRDKALKAGEATKNNLLDILLESNHKEIEEQGNNKNVGMNLEEVIEECKLFYFAGQDTTSVLLVWTMILLSRYPDWQARAREEVSQVFGNQKPTFDGLNQLKIVTMILYEVLRLYPPGVGVPRKVIKDVKLGNLSFPAGVEIFISTILVHHDSELWGDDAKEFKPERFSEGVLKATNGRFSFFPFGGGPRICIAQNFALLEAKIALSMILQCFSFELSPTYTHAPTMVMTIQPQYGAPVILHKREMEAAWVNILMLILILTLIWAWKKLNSLWLTPKRLEKILREQGLRGSPYRFKVGDTKESLKMQMQAMSKPMNLFSNDIGPRVSPYDHYIVNKHGKNSFIWNGQKPRVTLTDPELIKDVFNKIYDFGKPNMGPNIRSLIPGLAMHEGEKWSMHRKIINPAFNLEK</sequence>
<dbReference type="PRINTS" id="PR00385">
    <property type="entry name" value="P450"/>
</dbReference>
<dbReference type="PROSITE" id="PS00086">
    <property type="entry name" value="CYTOCHROME_P450"/>
    <property type="match status" value="1"/>
</dbReference>
<protein>
    <submittedName>
        <fullName evidence="14">Cytochrome P450 716A67 isoform C</fullName>
    </submittedName>
</protein>
<evidence type="ECO:0000313" key="15">
    <source>
        <dbReference type="Proteomes" id="UP000289340"/>
    </source>
</evidence>
<evidence type="ECO:0000256" key="2">
    <source>
        <dbReference type="ARBA" id="ARBA00010617"/>
    </source>
</evidence>
<proteinExistence type="inferred from homology"/>
<keyword evidence="6 13" id="KW-1133">Transmembrane helix</keyword>
<dbReference type="InterPro" id="IPR002401">
    <property type="entry name" value="Cyt_P450_E_grp-I"/>
</dbReference>
<dbReference type="InterPro" id="IPR017972">
    <property type="entry name" value="Cyt_P450_CS"/>
</dbReference>
<dbReference type="InterPro" id="IPR036396">
    <property type="entry name" value="Cyt_P450_sf"/>
</dbReference>
<dbReference type="GO" id="GO:0004497">
    <property type="term" value="F:monooxygenase activity"/>
    <property type="evidence" value="ECO:0007669"/>
    <property type="project" value="UniProtKB-KW"/>
</dbReference>
<keyword evidence="7 12" id="KW-0560">Oxidoreductase</keyword>
<evidence type="ECO:0000256" key="12">
    <source>
        <dbReference type="RuleBase" id="RU000461"/>
    </source>
</evidence>
<feature type="transmembrane region" description="Helical" evidence="13">
    <location>
        <begin position="6"/>
        <end position="24"/>
    </location>
</feature>
<comment type="caution">
    <text evidence="14">The sequence shown here is derived from an EMBL/GenBank/DDBJ whole genome shotgun (WGS) entry which is preliminary data.</text>
</comment>
<dbReference type="GO" id="GO:0020037">
    <property type="term" value="F:heme binding"/>
    <property type="evidence" value="ECO:0007669"/>
    <property type="project" value="InterPro"/>
</dbReference>
<evidence type="ECO:0000256" key="1">
    <source>
        <dbReference type="ARBA" id="ARBA00004167"/>
    </source>
</evidence>
<dbReference type="InterPro" id="IPR050665">
    <property type="entry name" value="Cytochrome_P450_Monooxygen"/>
</dbReference>
<dbReference type="PANTHER" id="PTHR24282">
    <property type="entry name" value="CYTOCHROME P450 FAMILY MEMBER"/>
    <property type="match status" value="1"/>
</dbReference>
<reference evidence="14 15" key="1">
    <citation type="submission" date="2018-09" db="EMBL/GenBank/DDBJ databases">
        <title>A high-quality reference genome of wild soybean provides a powerful tool to mine soybean genomes.</title>
        <authorList>
            <person name="Xie M."/>
            <person name="Chung C.Y.L."/>
            <person name="Li M.-W."/>
            <person name="Wong F.-L."/>
            <person name="Chan T.-F."/>
            <person name="Lam H.-M."/>
        </authorList>
    </citation>
    <scope>NUCLEOTIDE SEQUENCE [LARGE SCALE GENOMIC DNA]</scope>
    <source>
        <strain evidence="15">cv. W05</strain>
        <tissue evidence="14">Hypocotyl of etiolated seedlings</tissue>
    </source>
</reference>
<evidence type="ECO:0000256" key="3">
    <source>
        <dbReference type="ARBA" id="ARBA00022617"/>
    </source>
</evidence>
<comment type="cofactor">
    <cofactor evidence="11">
        <name>heme</name>
        <dbReference type="ChEBI" id="CHEBI:30413"/>
    </cofactor>
</comment>
<evidence type="ECO:0000256" key="6">
    <source>
        <dbReference type="ARBA" id="ARBA00022989"/>
    </source>
</evidence>
<dbReference type="SUPFAM" id="SSF48264">
    <property type="entry name" value="Cytochrome P450"/>
    <property type="match status" value="2"/>
</dbReference>
<dbReference type="Pfam" id="PF00067">
    <property type="entry name" value="p450"/>
    <property type="match status" value="1"/>
</dbReference>
<keyword evidence="9 12" id="KW-0503">Monooxygenase</keyword>
<feature type="transmembrane region" description="Helical" evidence="13">
    <location>
        <begin position="517"/>
        <end position="535"/>
    </location>
</feature>
<accession>A0A445GXV4</accession>
<comment type="similarity">
    <text evidence="2 12">Belongs to the cytochrome P450 family.</text>
</comment>
<comment type="subcellular location">
    <subcellularLocation>
        <location evidence="1">Membrane</location>
        <topology evidence="1">Single-pass membrane protein</topology>
    </subcellularLocation>
</comment>
<dbReference type="AlphaFoldDB" id="A0A445GXV4"/>
<dbReference type="InterPro" id="IPR001128">
    <property type="entry name" value="Cyt_P450"/>
</dbReference>
<evidence type="ECO:0000256" key="11">
    <source>
        <dbReference type="PIRSR" id="PIRSR602401-1"/>
    </source>
</evidence>
<evidence type="ECO:0000256" key="9">
    <source>
        <dbReference type="ARBA" id="ARBA00023033"/>
    </source>
</evidence>
<dbReference type="GO" id="GO:0016020">
    <property type="term" value="C:membrane"/>
    <property type="evidence" value="ECO:0007669"/>
    <property type="project" value="UniProtKB-SubCell"/>
</dbReference>
<dbReference type="EMBL" id="QZWG01000015">
    <property type="protein sequence ID" value="RZB66081.1"/>
    <property type="molecule type" value="Genomic_DNA"/>
</dbReference>
<feature type="binding site" description="axial binding residue" evidence="11">
    <location>
        <position position="461"/>
    </location>
    <ligand>
        <name>heme</name>
        <dbReference type="ChEBI" id="CHEBI:30413"/>
    </ligand>
    <ligandPart>
        <name>Fe</name>
        <dbReference type="ChEBI" id="CHEBI:18248"/>
    </ligandPart>
</feature>
<dbReference type="PANTHER" id="PTHR24282:SF255">
    <property type="entry name" value="CYTOCHROME P450 72A11-RELATED"/>
    <property type="match status" value="1"/>
</dbReference>
<dbReference type="Proteomes" id="UP000289340">
    <property type="component" value="Chromosome 15"/>
</dbReference>
<evidence type="ECO:0000256" key="10">
    <source>
        <dbReference type="ARBA" id="ARBA00023136"/>
    </source>
</evidence>